<keyword evidence="2" id="KW-0689">Ribosomal protein</keyword>
<evidence type="ECO:0000256" key="1">
    <source>
        <dbReference type="ARBA" id="ARBA00006194"/>
    </source>
</evidence>
<reference evidence="5" key="1">
    <citation type="submission" date="2023-03" db="EMBL/GenBank/DDBJ databases">
        <title>Massive genome expansion in bonnet fungi (Mycena s.s.) driven by repeated elements and novel gene families across ecological guilds.</title>
        <authorList>
            <consortium name="Lawrence Berkeley National Laboratory"/>
            <person name="Harder C.B."/>
            <person name="Miyauchi S."/>
            <person name="Viragh M."/>
            <person name="Kuo A."/>
            <person name="Thoen E."/>
            <person name="Andreopoulos B."/>
            <person name="Lu D."/>
            <person name="Skrede I."/>
            <person name="Drula E."/>
            <person name="Henrissat B."/>
            <person name="Morin E."/>
            <person name="Kohler A."/>
            <person name="Barry K."/>
            <person name="LaButti K."/>
            <person name="Morin E."/>
            <person name="Salamov A."/>
            <person name="Lipzen A."/>
            <person name="Mereny Z."/>
            <person name="Hegedus B."/>
            <person name="Baldrian P."/>
            <person name="Stursova M."/>
            <person name="Weitz H."/>
            <person name="Taylor A."/>
            <person name="Grigoriev I.V."/>
            <person name="Nagy L.G."/>
            <person name="Martin F."/>
            <person name="Kauserud H."/>
        </authorList>
    </citation>
    <scope>NUCLEOTIDE SEQUENCE</scope>
    <source>
        <strain evidence="5">CBHHK173m</strain>
    </source>
</reference>
<feature type="region of interest" description="Disordered" evidence="4">
    <location>
        <begin position="1"/>
        <end position="94"/>
    </location>
</feature>
<dbReference type="GO" id="GO:0005840">
    <property type="term" value="C:ribosome"/>
    <property type="evidence" value="ECO:0007669"/>
    <property type="project" value="UniProtKB-KW"/>
</dbReference>
<name>A0AAD6U9E0_9AGAR</name>
<dbReference type="HAMAP" id="MF_01310">
    <property type="entry name" value="Ribosomal_uS11"/>
    <property type="match status" value="1"/>
</dbReference>
<evidence type="ECO:0000256" key="2">
    <source>
        <dbReference type="ARBA" id="ARBA00022980"/>
    </source>
</evidence>
<dbReference type="SUPFAM" id="SSF53137">
    <property type="entry name" value="Translational machinery components"/>
    <property type="match status" value="1"/>
</dbReference>
<keyword evidence="3" id="KW-0687">Ribonucleoprotein</keyword>
<dbReference type="InterPro" id="IPR001971">
    <property type="entry name" value="Ribosomal_uS11"/>
</dbReference>
<accession>A0AAD6U9E0</accession>
<dbReference type="InterPro" id="IPR036967">
    <property type="entry name" value="Ribosomal_uS11_sf"/>
</dbReference>
<dbReference type="Gene3D" id="3.30.420.80">
    <property type="entry name" value="Ribosomal protein S11"/>
    <property type="match status" value="1"/>
</dbReference>
<comment type="similarity">
    <text evidence="1">Belongs to the universal ribosomal protein uS11 family.</text>
</comment>
<sequence length="217" mass="24104">MFALRRSSRRLPTSVPFLRPPRAFSDQAHPNSFGSRPPPQPSTPPTPTWGNFTNTDTSTLISETGGEMLSKASDSTAALPHDYAPPPTDPNTFPWRLHCDSSRTNTKNTLTDPRGNVIAWFSGGSCGFRKRNRSSYEAGYQCAVRMFEKIAEKAEKAEAQNPMNIDLFLKGFGQGRDALMKALMTAQGDEVRDRIVSITDRTPIKIGGTRARKMKRR</sequence>
<organism evidence="5 6">
    <name type="scientific">Mycena belliarum</name>
    <dbReference type="NCBI Taxonomy" id="1033014"/>
    <lineage>
        <taxon>Eukaryota</taxon>
        <taxon>Fungi</taxon>
        <taxon>Dikarya</taxon>
        <taxon>Basidiomycota</taxon>
        <taxon>Agaricomycotina</taxon>
        <taxon>Agaricomycetes</taxon>
        <taxon>Agaricomycetidae</taxon>
        <taxon>Agaricales</taxon>
        <taxon>Marasmiineae</taxon>
        <taxon>Mycenaceae</taxon>
        <taxon>Mycena</taxon>
    </lineage>
</organism>
<dbReference type="PANTHER" id="PTHR11759">
    <property type="entry name" value="40S RIBOSOMAL PROTEIN S14/30S RIBOSOMAL PROTEIN S11"/>
    <property type="match status" value="1"/>
</dbReference>
<dbReference type="Pfam" id="PF00411">
    <property type="entry name" value="Ribosomal_S11"/>
    <property type="match status" value="1"/>
</dbReference>
<comment type="caution">
    <text evidence="5">The sequence shown here is derived from an EMBL/GenBank/DDBJ whole genome shotgun (WGS) entry which is preliminary data.</text>
</comment>
<evidence type="ECO:0000256" key="3">
    <source>
        <dbReference type="ARBA" id="ARBA00023274"/>
    </source>
</evidence>
<dbReference type="GO" id="GO:1990904">
    <property type="term" value="C:ribonucleoprotein complex"/>
    <property type="evidence" value="ECO:0007669"/>
    <property type="project" value="UniProtKB-KW"/>
</dbReference>
<evidence type="ECO:0000313" key="5">
    <source>
        <dbReference type="EMBL" id="KAJ7095157.1"/>
    </source>
</evidence>
<gene>
    <name evidence="5" type="ORF">B0H15DRAFT_828296</name>
</gene>
<feature type="compositionally biased region" description="Pro residues" evidence="4">
    <location>
        <begin position="36"/>
        <end position="47"/>
    </location>
</feature>
<dbReference type="AlphaFoldDB" id="A0AAD6U9E0"/>
<dbReference type="GO" id="GO:0003735">
    <property type="term" value="F:structural constituent of ribosome"/>
    <property type="evidence" value="ECO:0007669"/>
    <property type="project" value="InterPro"/>
</dbReference>
<proteinExistence type="inferred from homology"/>
<evidence type="ECO:0000256" key="4">
    <source>
        <dbReference type="SAM" id="MobiDB-lite"/>
    </source>
</evidence>
<evidence type="ECO:0000313" key="6">
    <source>
        <dbReference type="Proteomes" id="UP001222325"/>
    </source>
</evidence>
<keyword evidence="6" id="KW-1185">Reference proteome</keyword>
<evidence type="ECO:0008006" key="7">
    <source>
        <dbReference type="Google" id="ProtNLM"/>
    </source>
</evidence>
<dbReference type="GO" id="GO:0006412">
    <property type="term" value="P:translation"/>
    <property type="evidence" value="ECO:0007669"/>
    <property type="project" value="InterPro"/>
</dbReference>
<feature type="compositionally biased region" description="Polar residues" evidence="4">
    <location>
        <begin position="49"/>
        <end position="62"/>
    </location>
</feature>
<dbReference type="EMBL" id="JARJCN010000013">
    <property type="protein sequence ID" value="KAJ7095157.1"/>
    <property type="molecule type" value="Genomic_DNA"/>
</dbReference>
<dbReference type="Proteomes" id="UP001222325">
    <property type="component" value="Unassembled WGS sequence"/>
</dbReference>
<protein>
    <recommendedName>
        <fullName evidence="7">Translational machinery component</fullName>
    </recommendedName>
</protein>